<sequence>MVLDDSVTDRGGPAEEVEEEVEASLREEAVIRVKSRLTLVSTISKSTHCNVSPQTGSPEQTVSVRPRMRLQIPPIREQKVGDFGQALFAPVTFSCSAEPVSFNCFLLWLFVPSILFHPPPPPPAACVRLWLQPERHWRGRVNRPVRSPRISVGLECAVALALDGDTTLGAGGGGGVVVVVGG</sequence>
<dbReference type="EMBL" id="CM024812">
    <property type="protein sequence ID" value="KAG8004468.1"/>
    <property type="molecule type" value="Genomic_DNA"/>
</dbReference>
<organism evidence="1 2">
    <name type="scientific">Nibea albiflora</name>
    <name type="common">Yellow drum</name>
    <name type="synonym">Corvina albiflora</name>
    <dbReference type="NCBI Taxonomy" id="240163"/>
    <lineage>
        <taxon>Eukaryota</taxon>
        <taxon>Metazoa</taxon>
        <taxon>Chordata</taxon>
        <taxon>Craniata</taxon>
        <taxon>Vertebrata</taxon>
        <taxon>Euteleostomi</taxon>
        <taxon>Actinopterygii</taxon>
        <taxon>Neopterygii</taxon>
        <taxon>Teleostei</taxon>
        <taxon>Neoteleostei</taxon>
        <taxon>Acanthomorphata</taxon>
        <taxon>Eupercaria</taxon>
        <taxon>Sciaenidae</taxon>
        <taxon>Nibea</taxon>
    </lineage>
</organism>
<dbReference type="Proteomes" id="UP000805704">
    <property type="component" value="Chromosome 24"/>
</dbReference>
<evidence type="ECO:0000313" key="1">
    <source>
        <dbReference type="EMBL" id="KAG8004468.1"/>
    </source>
</evidence>
<name>A0ACB7ES43_NIBAL</name>
<comment type="caution">
    <text evidence="1">The sequence shown here is derived from an EMBL/GenBank/DDBJ whole genome shotgun (WGS) entry which is preliminary data.</text>
</comment>
<accession>A0ACB7ES43</accession>
<proteinExistence type="predicted"/>
<protein>
    <submittedName>
        <fullName evidence="1">Uncharacterized protein</fullName>
    </submittedName>
</protein>
<evidence type="ECO:0000313" key="2">
    <source>
        <dbReference type="Proteomes" id="UP000805704"/>
    </source>
</evidence>
<reference evidence="1" key="1">
    <citation type="submission" date="2020-04" db="EMBL/GenBank/DDBJ databases">
        <title>A chromosome-scale assembly and high-density genetic map of the yellow drum (Nibea albiflora) genome.</title>
        <authorList>
            <person name="Xu D."/>
            <person name="Zhang W."/>
            <person name="Chen R."/>
            <person name="Tan P."/>
            <person name="Wang L."/>
            <person name="Song H."/>
            <person name="Tian L."/>
            <person name="Zhu Q."/>
            <person name="Wang B."/>
        </authorList>
    </citation>
    <scope>NUCLEOTIDE SEQUENCE</scope>
    <source>
        <strain evidence="1">ZJHYS-2018</strain>
    </source>
</reference>
<keyword evidence="2" id="KW-1185">Reference proteome</keyword>
<gene>
    <name evidence="1" type="ORF">GBF38_008701</name>
</gene>